<dbReference type="Proteomes" id="UP001295684">
    <property type="component" value="Unassembled WGS sequence"/>
</dbReference>
<comment type="caution">
    <text evidence="1">The sequence shown here is derived from an EMBL/GenBank/DDBJ whole genome shotgun (WGS) entry which is preliminary data.</text>
</comment>
<protein>
    <submittedName>
        <fullName evidence="1">Uncharacterized protein</fullName>
    </submittedName>
</protein>
<accession>A0AAD1Y7L5</accession>
<dbReference type="EMBL" id="CAMPGE010028442">
    <property type="protein sequence ID" value="CAI2385964.1"/>
    <property type="molecule type" value="Genomic_DNA"/>
</dbReference>
<proteinExistence type="predicted"/>
<dbReference type="AlphaFoldDB" id="A0AAD1Y7L5"/>
<organism evidence="1 2">
    <name type="scientific">Euplotes crassus</name>
    <dbReference type="NCBI Taxonomy" id="5936"/>
    <lineage>
        <taxon>Eukaryota</taxon>
        <taxon>Sar</taxon>
        <taxon>Alveolata</taxon>
        <taxon>Ciliophora</taxon>
        <taxon>Intramacronucleata</taxon>
        <taxon>Spirotrichea</taxon>
        <taxon>Hypotrichia</taxon>
        <taxon>Euplotida</taxon>
        <taxon>Euplotidae</taxon>
        <taxon>Moneuplotes</taxon>
    </lineage>
</organism>
<evidence type="ECO:0000313" key="1">
    <source>
        <dbReference type="EMBL" id="CAI2385964.1"/>
    </source>
</evidence>
<keyword evidence="2" id="KW-1185">Reference proteome</keyword>
<sequence>MFINLHQFSINLEKPFNSKITIFGDELHPRNRFEGRGLLRNITKSLSKNRDASQNNGRTFSTANFASFSKLAQRAVDSSSKWFSPKTWRYTIGPTFASLFQRI</sequence>
<name>A0AAD1Y7L5_EUPCR</name>
<gene>
    <name evidence="1" type="ORF">ECRASSUSDP1_LOCUS27562</name>
</gene>
<reference evidence="1" key="1">
    <citation type="submission" date="2023-07" db="EMBL/GenBank/DDBJ databases">
        <authorList>
            <consortium name="AG Swart"/>
            <person name="Singh M."/>
            <person name="Singh A."/>
            <person name="Seah K."/>
            <person name="Emmerich C."/>
        </authorList>
    </citation>
    <scope>NUCLEOTIDE SEQUENCE</scope>
    <source>
        <strain evidence="1">DP1</strain>
    </source>
</reference>
<evidence type="ECO:0000313" key="2">
    <source>
        <dbReference type="Proteomes" id="UP001295684"/>
    </source>
</evidence>